<protein>
    <submittedName>
        <fullName evidence="1">Uncharacterized protein</fullName>
    </submittedName>
</protein>
<sequence length="91" mass="10677">MQIIKPDVCIFVGLRNDKGMNILDEKGVKYFIQTLDEKINNSYPKKGELQFANGYKLPFYMIHHTSLGYSPQLWYDFLNKEIPEVVSFLDK</sequence>
<dbReference type="Proteomes" id="UP000283872">
    <property type="component" value="Unassembled WGS sequence"/>
</dbReference>
<gene>
    <name evidence="1" type="ORF">DWY11_01540</name>
</gene>
<accession>A0A3E5E119</accession>
<organism evidence="1 2">
    <name type="scientific">Segatella copri</name>
    <dbReference type="NCBI Taxonomy" id="165179"/>
    <lineage>
        <taxon>Bacteria</taxon>
        <taxon>Pseudomonadati</taxon>
        <taxon>Bacteroidota</taxon>
        <taxon>Bacteroidia</taxon>
        <taxon>Bacteroidales</taxon>
        <taxon>Prevotellaceae</taxon>
        <taxon>Segatella</taxon>
    </lineage>
</organism>
<comment type="caution">
    <text evidence="1">The sequence shown here is derived from an EMBL/GenBank/DDBJ whole genome shotgun (WGS) entry which is preliminary data.</text>
</comment>
<name>A0A3E5E119_9BACT</name>
<evidence type="ECO:0000313" key="1">
    <source>
        <dbReference type="EMBL" id="RGS19462.1"/>
    </source>
</evidence>
<proteinExistence type="predicted"/>
<dbReference type="AlphaFoldDB" id="A0A3E5E119"/>
<evidence type="ECO:0000313" key="2">
    <source>
        <dbReference type="Proteomes" id="UP000283872"/>
    </source>
</evidence>
<dbReference type="EMBL" id="QRVA01000002">
    <property type="protein sequence ID" value="RGS19462.1"/>
    <property type="molecule type" value="Genomic_DNA"/>
</dbReference>
<reference evidence="1 2" key="1">
    <citation type="submission" date="2018-08" db="EMBL/GenBank/DDBJ databases">
        <title>A genome reference for cultivated species of the human gut microbiota.</title>
        <authorList>
            <person name="Zou Y."/>
            <person name="Xue W."/>
            <person name="Luo G."/>
        </authorList>
    </citation>
    <scope>NUCLEOTIDE SEQUENCE [LARGE SCALE GENOMIC DNA]</scope>
    <source>
        <strain evidence="1 2">AF24-12</strain>
    </source>
</reference>